<name>A0A164PR08_9CRUS</name>
<keyword evidence="3" id="KW-1185">Reference proteome</keyword>
<gene>
    <name evidence="2" type="ORF">APZ42_029327</name>
</gene>
<organism evidence="2 3">
    <name type="scientific">Daphnia magna</name>
    <dbReference type="NCBI Taxonomy" id="35525"/>
    <lineage>
        <taxon>Eukaryota</taxon>
        <taxon>Metazoa</taxon>
        <taxon>Ecdysozoa</taxon>
        <taxon>Arthropoda</taxon>
        <taxon>Crustacea</taxon>
        <taxon>Branchiopoda</taxon>
        <taxon>Diplostraca</taxon>
        <taxon>Cladocera</taxon>
        <taxon>Anomopoda</taxon>
        <taxon>Daphniidae</taxon>
        <taxon>Daphnia</taxon>
    </lineage>
</organism>
<evidence type="ECO:0000313" key="3">
    <source>
        <dbReference type="Proteomes" id="UP000076858"/>
    </source>
</evidence>
<feature type="region of interest" description="Disordered" evidence="1">
    <location>
        <begin position="30"/>
        <end position="60"/>
    </location>
</feature>
<proteinExistence type="predicted"/>
<sequence length="60" mass="6504">MVSFQMMSEDRHWTSFAVVPDTAETIVCGKEKKKGPDIRNDPGVHQSKLAGGTAAANAWT</sequence>
<dbReference type="EMBL" id="LRGB01002577">
    <property type="protein sequence ID" value="KZS07066.1"/>
    <property type="molecule type" value="Genomic_DNA"/>
</dbReference>
<evidence type="ECO:0000313" key="2">
    <source>
        <dbReference type="EMBL" id="KZS07066.1"/>
    </source>
</evidence>
<accession>A0A164PR08</accession>
<dbReference type="Proteomes" id="UP000076858">
    <property type="component" value="Unassembled WGS sequence"/>
</dbReference>
<evidence type="ECO:0000256" key="1">
    <source>
        <dbReference type="SAM" id="MobiDB-lite"/>
    </source>
</evidence>
<comment type="caution">
    <text evidence="2">The sequence shown here is derived from an EMBL/GenBank/DDBJ whole genome shotgun (WGS) entry which is preliminary data.</text>
</comment>
<reference evidence="2 3" key="1">
    <citation type="submission" date="2016-03" db="EMBL/GenBank/DDBJ databases">
        <title>EvidentialGene: Evidence-directed Construction of Genes on Genomes.</title>
        <authorList>
            <person name="Gilbert D.G."/>
            <person name="Choi J.-H."/>
            <person name="Mockaitis K."/>
            <person name="Colbourne J."/>
            <person name="Pfrender M."/>
        </authorList>
    </citation>
    <scope>NUCLEOTIDE SEQUENCE [LARGE SCALE GENOMIC DNA]</scope>
    <source>
        <strain evidence="2 3">Xinb3</strain>
        <tissue evidence="2">Complete organism</tissue>
    </source>
</reference>
<dbReference type="AlphaFoldDB" id="A0A164PR08"/>
<protein>
    <submittedName>
        <fullName evidence="2">Uncharacterized protein</fullName>
    </submittedName>
</protein>